<accession>A0AAP0P6R1</accession>
<evidence type="ECO:0000313" key="2">
    <source>
        <dbReference type="EMBL" id="KAK9129521.1"/>
    </source>
</evidence>
<feature type="compositionally biased region" description="Basic and acidic residues" evidence="1">
    <location>
        <begin position="91"/>
        <end position="105"/>
    </location>
</feature>
<protein>
    <submittedName>
        <fullName evidence="2">Uncharacterized protein</fullName>
    </submittedName>
</protein>
<gene>
    <name evidence="2" type="ORF">Sjap_010008</name>
</gene>
<dbReference type="AlphaFoldDB" id="A0AAP0P6R1"/>
<evidence type="ECO:0000256" key="1">
    <source>
        <dbReference type="SAM" id="MobiDB-lite"/>
    </source>
</evidence>
<evidence type="ECO:0000313" key="3">
    <source>
        <dbReference type="Proteomes" id="UP001417504"/>
    </source>
</evidence>
<proteinExistence type="predicted"/>
<reference evidence="2 3" key="1">
    <citation type="submission" date="2024-01" db="EMBL/GenBank/DDBJ databases">
        <title>Genome assemblies of Stephania.</title>
        <authorList>
            <person name="Yang L."/>
        </authorList>
    </citation>
    <scope>NUCLEOTIDE SEQUENCE [LARGE SCALE GENOMIC DNA]</scope>
    <source>
        <strain evidence="2">QJT</strain>
        <tissue evidence="2">Leaf</tissue>
    </source>
</reference>
<comment type="caution">
    <text evidence="2">The sequence shown here is derived from an EMBL/GenBank/DDBJ whole genome shotgun (WGS) entry which is preliminary data.</text>
</comment>
<dbReference type="Proteomes" id="UP001417504">
    <property type="component" value="Unassembled WGS sequence"/>
</dbReference>
<feature type="region of interest" description="Disordered" evidence="1">
    <location>
        <begin position="85"/>
        <end position="105"/>
    </location>
</feature>
<organism evidence="2 3">
    <name type="scientific">Stephania japonica</name>
    <dbReference type="NCBI Taxonomy" id="461633"/>
    <lineage>
        <taxon>Eukaryota</taxon>
        <taxon>Viridiplantae</taxon>
        <taxon>Streptophyta</taxon>
        <taxon>Embryophyta</taxon>
        <taxon>Tracheophyta</taxon>
        <taxon>Spermatophyta</taxon>
        <taxon>Magnoliopsida</taxon>
        <taxon>Ranunculales</taxon>
        <taxon>Menispermaceae</taxon>
        <taxon>Menispermoideae</taxon>
        <taxon>Cissampelideae</taxon>
        <taxon>Stephania</taxon>
    </lineage>
</organism>
<keyword evidence="3" id="KW-1185">Reference proteome</keyword>
<name>A0AAP0P6R1_9MAGN</name>
<dbReference type="EMBL" id="JBBNAE010000004">
    <property type="protein sequence ID" value="KAK9129521.1"/>
    <property type="molecule type" value="Genomic_DNA"/>
</dbReference>
<sequence>MGPHVGHGQLGHSSLENQKRRNALFILNAEVPFQLLLLITVVDVCRDGGIIKKVLKKGMRNAQPGDLDEVMAHVLASLDDGKSDTFAGISKETKNEEERKPDGPCVKRDPCNSELACIIYGVYYWDT</sequence>